<protein>
    <submittedName>
        <fullName evidence="9">Uncharacterized protein</fullName>
    </submittedName>
</protein>
<accession>A0ABU6WUD0</accession>
<evidence type="ECO:0000313" key="10">
    <source>
        <dbReference type="Proteomes" id="UP001341840"/>
    </source>
</evidence>
<evidence type="ECO:0000256" key="8">
    <source>
        <dbReference type="SAM" id="SignalP"/>
    </source>
</evidence>
<dbReference type="InterPro" id="IPR001087">
    <property type="entry name" value="GDSL"/>
</dbReference>
<organism evidence="9 10">
    <name type="scientific">Stylosanthes scabra</name>
    <dbReference type="NCBI Taxonomy" id="79078"/>
    <lineage>
        <taxon>Eukaryota</taxon>
        <taxon>Viridiplantae</taxon>
        <taxon>Streptophyta</taxon>
        <taxon>Embryophyta</taxon>
        <taxon>Tracheophyta</taxon>
        <taxon>Spermatophyta</taxon>
        <taxon>Magnoliopsida</taxon>
        <taxon>eudicotyledons</taxon>
        <taxon>Gunneridae</taxon>
        <taxon>Pentapetalae</taxon>
        <taxon>rosids</taxon>
        <taxon>fabids</taxon>
        <taxon>Fabales</taxon>
        <taxon>Fabaceae</taxon>
        <taxon>Papilionoideae</taxon>
        <taxon>50 kb inversion clade</taxon>
        <taxon>dalbergioids sensu lato</taxon>
        <taxon>Dalbergieae</taxon>
        <taxon>Pterocarpus clade</taxon>
        <taxon>Stylosanthes</taxon>
    </lineage>
</organism>
<dbReference type="PANTHER" id="PTHR45650">
    <property type="entry name" value="GDSL-LIKE LIPASE/ACYLHYDROLASE-RELATED"/>
    <property type="match status" value="1"/>
</dbReference>
<evidence type="ECO:0000256" key="2">
    <source>
        <dbReference type="ARBA" id="ARBA00008668"/>
    </source>
</evidence>
<evidence type="ECO:0000256" key="4">
    <source>
        <dbReference type="ARBA" id="ARBA00022729"/>
    </source>
</evidence>
<proteinExistence type="inferred from homology"/>
<feature type="chain" id="PRO_5046591113" evidence="8">
    <location>
        <begin position="23"/>
        <end position="341"/>
    </location>
</feature>
<comment type="subcellular location">
    <subcellularLocation>
        <location evidence="1">Secreted</location>
    </subcellularLocation>
</comment>
<keyword evidence="5" id="KW-0378">Hydrolase</keyword>
<dbReference type="InterPro" id="IPR036514">
    <property type="entry name" value="SGNH_hydro_sf"/>
</dbReference>
<evidence type="ECO:0000313" key="9">
    <source>
        <dbReference type="EMBL" id="MED6188952.1"/>
    </source>
</evidence>
<dbReference type="InterPro" id="IPR051238">
    <property type="entry name" value="GDSL_esterase/lipase"/>
</dbReference>
<dbReference type="CDD" id="cd01837">
    <property type="entry name" value="SGNH_plant_lipase_like"/>
    <property type="match status" value="1"/>
</dbReference>
<sequence>MASLLTIYIAWFWTLFLISVSANDVSTGGPSSPFPAIFMFGDSSVDNGNNNYLVSFAKANFMPYGINTSWDPTGRFSNGKMTIDLLGELLGHSYLSSFEMTQTQGSNITWGGNYASAATVILDETGRYLGQRITFNEQVRNFQTTMNKLKATMDDMNLSRYLAKFVGIRESWKQRLHKQLSLSLHALGLRKFLLAAVGPLGCIPNQISRGLFPIGACKDDVNMVILFNDRLKSLVDELNTQYNGTSIFVYGNSYAALMQIIQDPNTYGFQATNIACCGIGMFQGRISCLPFEIPCSNRDKYVFWDAFHPSEAMDKILASRAFNGSTSDCYPINVSQMAIMF</sequence>
<dbReference type="Proteomes" id="UP001341840">
    <property type="component" value="Unassembled WGS sequence"/>
</dbReference>
<keyword evidence="4 8" id="KW-0732">Signal</keyword>
<keyword evidence="7" id="KW-0443">Lipid metabolism</keyword>
<feature type="signal peptide" evidence="8">
    <location>
        <begin position="1"/>
        <end position="22"/>
    </location>
</feature>
<dbReference type="Pfam" id="PF00657">
    <property type="entry name" value="Lipase_GDSL"/>
    <property type="match status" value="1"/>
</dbReference>
<keyword evidence="3" id="KW-0964">Secreted</keyword>
<comment type="similarity">
    <text evidence="2">Belongs to the 'GDSL' lipolytic enzyme family.</text>
</comment>
<evidence type="ECO:0000256" key="1">
    <source>
        <dbReference type="ARBA" id="ARBA00004613"/>
    </source>
</evidence>
<keyword evidence="10" id="KW-1185">Reference proteome</keyword>
<evidence type="ECO:0000256" key="6">
    <source>
        <dbReference type="ARBA" id="ARBA00022963"/>
    </source>
</evidence>
<evidence type="ECO:0000256" key="5">
    <source>
        <dbReference type="ARBA" id="ARBA00022801"/>
    </source>
</evidence>
<dbReference type="EMBL" id="JASCZI010183024">
    <property type="protein sequence ID" value="MED6188952.1"/>
    <property type="molecule type" value="Genomic_DNA"/>
</dbReference>
<gene>
    <name evidence="9" type="ORF">PIB30_090879</name>
</gene>
<dbReference type="PANTHER" id="PTHR45650:SF32">
    <property type="entry name" value="GDSL-LIKE LIPASE_ACYLHYDROLASE"/>
    <property type="match status" value="1"/>
</dbReference>
<comment type="caution">
    <text evidence="9">The sequence shown here is derived from an EMBL/GenBank/DDBJ whole genome shotgun (WGS) entry which is preliminary data.</text>
</comment>
<reference evidence="9 10" key="1">
    <citation type="journal article" date="2023" name="Plants (Basel)">
        <title>Bridging the Gap: Combining Genomics and Transcriptomics Approaches to Understand Stylosanthes scabra, an Orphan Legume from the Brazilian Caatinga.</title>
        <authorList>
            <person name="Ferreira-Neto J.R.C."/>
            <person name="da Silva M.D."/>
            <person name="Binneck E."/>
            <person name="de Melo N.F."/>
            <person name="da Silva R.H."/>
            <person name="de Melo A.L.T.M."/>
            <person name="Pandolfi V."/>
            <person name="Bustamante F.O."/>
            <person name="Brasileiro-Vidal A.C."/>
            <person name="Benko-Iseppon A.M."/>
        </authorList>
    </citation>
    <scope>NUCLEOTIDE SEQUENCE [LARGE SCALE GENOMIC DNA]</scope>
    <source>
        <tissue evidence="9">Leaves</tissue>
    </source>
</reference>
<keyword evidence="6" id="KW-0442">Lipid degradation</keyword>
<evidence type="ECO:0000256" key="7">
    <source>
        <dbReference type="ARBA" id="ARBA00023098"/>
    </source>
</evidence>
<dbReference type="InterPro" id="IPR035669">
    <property type="entry name" value="SGNH_plant_lipase-like"/>
</dbReference>
<evidence type="ECO:0000256" key="3">
    <source>
        <dbReference type="ARBA" id="ARBA00022525"/>
    </source>
</evidence>
<dbReference type="Gene3D" id="3.40.50.1110">
    <property type="entry name" value="SGNH hydrolase"/>
    <property type="match status" value="1"/>
</dbReference>
<name>A0ABU6WUD0_9FABA</name>